<feature type="transmembrane region" description="Helical" evidence="6">
    <location>
        <begin position="266"/>
        <end position="289"/>
    </location>
</feature>
<dbReference type="PANTHER" id="PTHR16119:SF17">
    <property type="entry name" value="TRANSMEMBRANE PROTEIN 144"/>
    <property type="match status" value="1"/>
</dbReference>
<comment type="subcellular location">
    <subcellularLocation>
        <location evidence="1">Membrane</location>
        <topology evidence="1">Multi-pass membrane protein</topology>
    </subcellularLocation>
</comment>
<feature type="transmembrane region" description="Helical" evidence="6">
    <location>
        <begin position="330"/>
        <end position="347"/>
    </location>
</feature>
<dbReference type="InterPro" id="IPR010651">
    <property type="entry name" value="Sugar_transport"/>
</dbReference>
<dbReference type="GO" id="GO:0015144">
    <property type="term" value="F:carbohydrate transmembrane transporter activity"/>
    <property type="evidence" value="ECO:0007669"/>
    <property type="project" value="InterPro"/>
</dbReference>
<proteinExistence type="inferred from homology"/>
<gene>
    <name evidence="7" type="ORF">SELO1098_LOCUS15134</name>
</gene>
<feature type="transmembrane region" description="Helical" evidence="6">
    <location>
        <begin position="6"/>
        <end position="33"/>
    </location>
</feature>
<dbReference type="AlphaFoldDB" id="A0A7S3M8H9"/>
<feature type="transmembrane region" description="Helical" evidence="6">
    <location>
        <begin position="45"/>
        <end position="64"/>
    </location>
</feature>
<feature type="transmembrane region" description="Helical" evidence="6">
    <location>
        <begin position="232"/>
        <end position="254"/>
    </location>
</feature>
<feature type="transmembrane region" description="Helical" evidence="6">
    <location>
        <begin position="295"/>
        <end position="318"/>
    </location>
</feature>
<dbReference type="InterPro" id="IPR012435">
    <property type="entry name" value="TMEM144"/>
</dbReference>
<reference evidence="7" key="1">
    <citation type="submission" date="2021-01" db="EMBL/GenBank/DDBJ databases">
        <authorList>
            <person name="Corre E."/>
            <person name="Pelletier E."/>
            <person name="Niang G."/>
            <person name="Scheremetjew M."/>
            <person name="Finn R."/>
            <person name="Kale V."/>
            <person name="Holt S."/>
            <person name="Cochrane G."/>
            <person name="Meng A."/>
            <person name="Brown T."/>
            <person name="Cohen L."/>
        </authorList>
    </citation>
    <scope>NUCLEOTIDE SEQUENCE</scope>
    <source>
        <strain evidence="7">CCAP 955/1</strain>
    </source>
</reference>
<evidence type="ECO:0000256" key="1">
    <source>
        <dbReference type="ARBA" id="ARBA00004141"/>
    </source>
</evidence>
<evidence type="ECO:0008006" key="8">
    <source>
        <dbReference type="Google" id="ProtNLM"/>
    </source>
</evidence>
<dbReference type="EMBL" id="HBIC01029954">
    <property type="protein sequence ID" value="CAE0286293.1"/>
    <property type="molecule type" value="Transcribed_RNA"/>
</dbReference>
<protein>
    <recommendedName>
        <fullName evidence="8">Transmembrane protein 144</fullName>
    </recommendedName>
</protein>
<dbReference type="Pfam" id="PF07857">
    <property type="entry name" value="TMEM144"/>
    <property type="match status" value="1"/>
</dbReference>
<keyword evidence="4 6" id="KW-1133">Transmembrane helix</keyword>
<evidence type="ECO:0000256" key="4">
    <source>
        <dbReference type="ARBA" id="ARBA00022989"/>
    </source>
</evidence>
<name>A0A7S3M8H9_9STRA</name>
<sequence>MCNAIFMTAIPVLIFQSFPPIHGLAMLGGFLWCTGNMLCPIAIRFIGMGLGLILWGCTSMILGWASGKFGLFGLTKQEISDPVMNYIGVFLSIVGLLLYVQVKTVDTSVDAKSYKALHTNTAEFDSSSDLSTHSLLGNKVGMVDLEHHEQTDTFTSALHAARASSEPDTVSSGPVKKADETVSFGDDWSEETKRTVGIGIALLAGGFFGTNFDPAQYVIDNKYDGDDNSLNYVFSHYLGIILTSWFYTVMYCVYCQYHKTTPYVKAEIFLPATLSGILWGIAQTAYFLANGKLGFPVSFPIISAGPGFIGAMYGVFVFKEITGKENLRMLAAAMCVTIPALALVGASH</sequence>
<organism evidence="7">
    <name type="scientific">Spumella elongata</name>
    <dbReference type="NCBI Taxonomy" id="89044"/>
    <lineage>
        <taxon>Eukaryota</taxon>
        <taxon>Sar</taxon>
        <taxon>Stramenopiles</taxon>
        <taxon>Ochrophyta</taxon>
        <taxon>Chrysophyceae</taxon>
        <taxon>Chromulinales</taxon>
        <taxon>Chromulinaceae</taxon>
        <taxon>Spumella</taxon>
    </lineage>
</organism>
<dbReference type="GO" id="GO:0016020">
    <property type="term" value="C:membrane"/>
    <property type="evidence" value="ECO:0007669"/>
    <property type="project" value="UniProtKB-SubCell"/>
</dbReference>
<feature type="transmembrane region" description="Helical" evidence="6">
    <location>
        <begin position="84"/>
        <end position="102"/>
    </location>
</feature>
<keyword evidence="5 6" id="KW-0472">Membrane</keyword>
<evidence type="ECO:0000256" key="2">
    <source>
        <dbReference type="ARBA" id="ARBA00005731"/>
    </source>
</evidence>
<evidence type="ECO:0000313" key="7">
    <source>
        <dbReference type="EMBL" id="CAE0286293.1"/>
    </source>
</evidence>
<keyword evidence="3 6" id="KW-0812">Transmembrane</keyword>
<accession>A0A7S3M8H9</accession>
<feature type="transmembrane region" description="Helical" evidence="6">
    <location>
        <begin position="195"/>
        <end position="212"/>
    </location>
</feature>
<evidence type="ECO:0000256" key="5">
    <source>
        <dbReference type="ARBA" id="ARBA00023136"/>
    </source>
</evidence>
<evidence type="ECO:0000256" key="3">
    <source>
        <dbReference type="ARBA" id="ARBA00022692"/>
    </source>
</evidence>
<comment type="similarity">
    <text evidence="2">Belongs to the TMEM144 family.</text>
</comment>
<evidence type="ECO:0000256" key="6">
    <source>
        <dbReference type="SAM" id="Phobius"/>
    </source>
</evidence>
<dbReference type="PANTHER" id="PTHR16119">
    <property type="entry name" value="TRANSMEMBRANE PROTEIN 144"/>
    <property type="match status" value="1"/>
</dbReference>